<sequence length="86" mass="8823">MASSALSLPVRGLVLLPNTAMSLLFHAPAAVHLPSPTAITQNPPSSAPNSPPNRFPAHRRHIDVATGLSDSAPPPLLLSTPSTSST</sequence>
<accession>A0AAV2FW07</accession>
<feature type="region of interest" description="Disordered" evidence="1">
    <location>
        <begin position="34"/>
        <end position="86"/>
    </location>
</feature>
<keyword evidence="3" id="KW-1185">Reference proteome</keyword>
<dbReference type="Proteomes" id="UP001497516">
    <property type="component" value="Chromosome 7"/>
</dbReference>
<protein>
    <recommendedName>
        <fullName evidence="4">Secreted protein</fullName>
    </recommendedName>
</protein>
<evidence type="ECO:0000256" key="1">
    <source>
        <dbReference type="SAM" id="MobiDB-lite"/>
    </source>
</evidence>
<evidence type="ECO:0000313" key="3">
    <source>
        <dbReference type="Proteomes" id="UP001497516"/>
    </source>
</evidence>
<feature type="compositionally biased region" description="Low complexity" evidence="1">
    <location>
        <begin position="77"/>
        <end position="86"/>
    </location>
</feature>
<proteinExistence type="predicted"/>
<reference evidence="2 3" key="1">
    <citation type="submission" date="2024-04" db="EMBL/GenBank/DDBJ databases">
        <authorList>
            <person name="Fracassetti M."/>
        </authorList>
    </citation>
    <scope>NUCLEOTIDE SEQUENCE [LARGE SCALE GENOMIC DNA]</scope>
</reference>
<gene>
    <name evidence="2" type="ORF">LTRI10_LOCUS42182</name>
</gene>
<evidence type="ECO:0008006" key="4">
    <source>
        <dbReference type="Google" id="ProtNLM"/>
    </source>
</evidence>
<dbReference type="EMBL" id="OZ034820">
    <property type="protein sequence ID" value="CAL1402159.1"/>
    <property type="molecule type" value="Genomic_DNA"/>
</dbReference>
<organism evidence="2 3">
    <name type="scientific">Linum trigynum</name>
    <dbReference type="NCBI Taxonomy" id="586398"/>
    <lineage>
        <taxon>Eukaryota</taxon>
        <taxon>Viridiplantae</taxon>
        <taxon>Streptophyta</taxon>
        <taxon>Embryophyta</taxon>
        <taxon>Tracheophyta</taxon>
        <taxon>Spermatophyta</taxon>
        <taxon>Magnoliopsida</taxon>
        <taxon>eudicotyledons</taxon>
        <taxon>Gunneridae</taxon>
        <taxon>Pentapetalae</taxon>
        <taxon>rosids</taxon>
        <taxon>fabids</taxon>
        <taxon>Malpighiales</taxon>
        <taxon>Linaceae</taxon>
        <taxon>Linum</taxon>
    </lineage>
</organism>
<evidence type="ECO:0000313" key="2">
    <source>
        <dbReference type="EMBL" id="CAL1402159.1"/>
    </source>
</evidence>
<feature type="compositionally biased region" description="Pro residues" evidence="1">
    <location>
        <begin position="45"/>
        <end position="54"/>
    </location>
</feature>
<name>A0AAV2FW07_9ROSI</name>
<dbReference type="AlphaFoldDB" id="A0AAV2FW07"/>